<dbReference type="EMBL" id="LOPU01000029">
    <property type="protein sequence ID" value="KTG09366.1"/>
    <property type="molecule type" value="Genomic_DNA"/>
</dbReference>
<keyword evidence="1" id="KW-1133">Transmembrane helix</keyword>
<dbReference type="OrthoDB" id="221164at2157"/>
<dbReference type="AlphaFoldDB" id="A0A0W1R746"/>
<sequence>MLAELVTPMAALTAAVGLFVSAQAYRGYRRNESRTMRALAVGVFCLTVVPFVVSSVAAPVAGLSDARILLGVSVAYVAGLGSILYSLVRP</sequence>
<keyword evidence="3" id="KW-1185">Reference proteome</keyword>
<organism evidence="2 3">
    <name type="scientific">Haloprofundus marisrubri</name>
    <dbReference type="NCBI Taxonomy" id="1514971"/>
    <lineage>
        <taxon>Archaea</taxon>
        <taxon>Methanobacteriati</taxon>
        <taxon>Methanobacteriota</taxon>
        <taxon>Stenosarchaea group</taxon>
        <taxon>Halobacteria</taxon>
        <taxon>Halobacteriales</taxon>
        <taxon>Haloferacaceae</taxon>
        <taxon>Haloprofundus</taxon>
    </lineage>
</organism>
<dbReference type="STRING" id="1514971.AUR64_16435"/>
<evidence type="ECO:0000313" key="2">
    <source>
        <dbReference type="EMBL" id="KTG09366.1"/>
    </source>
</evidence>
<evidence type="ECO:0000313" key="3">
    <source>
        <dbReference type="Proteomes" id="UP000054387"/>
    </source>
</evidence>
<feature type="transmembrane region" description="Helical" evidence="1">
    <location>
        <begin position="38"/>
        <end position="62"/>
    </location>
</feature>
<keyword evidence="1" id="KW-0472">Membrane</keyword>
<dbReference type="InterPro" id="IPR055943">
    <property type="entry name" value="DUF7521"/>
</dbReference>
<gene>
    <name evidence="2" type="ORF">AUR64_16435</name>
</gene>
<feature type="transmembrane region" description="Helical" evidence="1">
    <location>
        <begin position="6"/>
        <end position="26"/>
    </location>
</feature>
<protein>
    <submittedName>
        <fullName evidence="2">Uncharacterized protein</fullName>
    </submittedName>
</protein>
<comment type="caution">
    <text evidence="2">The sequence shown here is derived from an EMBL/GenBank/DDBJ whole genome shotgun (WGS) entry which is preliminary data.</text>
</comment>
<dbReference type="Proteomes" id="UP000054387">
    <property type="component" value="Unassembled WGS sequence"/>
</dbReference>
<reference evidence="2 3" key="1">
    <citation type="submission" date="2015-12" db="EMBL/GenBank/DDBJ databases">
        <title>Haloprofundus marisrubri gen. nov., sp. nov., an extremely halophilic archaeon isolated from the Discovery deep brine-seawater interface in the Red Sea.</title>
        <authorList>
            <person name="Zhang G."/>
            <person name="Stingl U."/>
            <person name="Rashid M."/>
        </authorList>
    </citation>
    <scope>NUCLEOTIDE SEQUENCE [LARGE SCALE GENOMIC DNA]</scope>
    <source>
        <strain evidence="2 3">SB9</strain>
    </source>
</reference>
<keyword evidence="1" id="KW-0812">Transmembrane</keyword>
<dbReference type="Pfam" id="PF24365">
    <property type="entry name" value="DUF7521"/>
    <property type="match status" value="1"/>
</dbReference>
<dbReference type="RefSeq" id="WP_058582518.1">
    <property type="nucleotide sequence ID" value="NZ_LOPU01000029.1"/>
</dbReference>
<name>A0A0W1R746_9EURY</name>
<accession>A0A0W1R746</accession>
<feature type="transmembrane region" description="Helical" evidence="1">
    <location>
        <begin position="68"/>
        <end position="88"/>
    </location>
</feature>
<proteinExistence type="predicted"/>
<evidence type="ECO:0000256" key="1">
    <source>
        <dbReference type="SAM" id="Phobius"/>
    </source>
</evidence>